<gene>
    <name evidence="3" type="ORF">WR25_25701</name>
</gene>
<keyword evidence="2" id="KW-0732">Signal</keyword>
<evidence type="ECO:0000313" key="3">
    <source>
        <dbReference type="EMBL" id="PAV69479.1"/>
    </source>
</evidence>
<reference evidence="3 4" key="1">
    <citation type="journal article" date="2017" name="Curr. Biol.">
        <title>Genome architecture and evolution of a unichromosomal asexual nematode.</title>
        <authorList>
            <person name="Fradin H."/>
            <person name="Zegar C."/>
            <person name="Gutwein M."/>
            <person name="Lucas J."/>
            <person name="Kovtun M."/>
            <person name="Corcoran D."/>
            <person name="Baugh L.R."/>
            <person name="Kiontke K."/>
            <person name="Gunsalus K."/>
            <person name="Fitch D.H."/>
            <person name="Piano F."/>
        </authorList>
    </citation>
    <scope>NUCLEOTIDE SEQUENCE [LARGE SCALE GENOMIC DNA]</scope>
    <source>
        <strain evidence="3">PF1309</strain>
    </source>
</reference>
<feature type="chain" id="PRO_5012494342" description="Receptor ligand binding region domain-containing protein" evidence="2">
    <location>
        <begin position="21"/>
        <end position="322"/>
    </location>
</feature>
<dbReference type="EMBL" id="LIAE01009501">
    <property type="protein sequence ID" value="PAV69479.1"/>
    <property type="molecule type" value="Genomic_DNA"/>
</dbReference>
<comment type="caution">
    <text evidence="3">The sequence shown here is derived from an EMBL/GenBank/DDBJ whole genome shotgun (WGS) entry which is preliminary data.</text>
</comment>
<evidence type="ECO:0000313" key="4">
    <source>
        <dbReference type="Proteomes" id="UP000218231"/>
    </source>
</evidence>
<evidence type="ECO:0000256" key="2">
    <source>
        <dbReference type="SAM" id="SignalP"/>
    </source>
</evidence>
<feature type="region of interest" description="Disordered" evidence="1">
    <location>
        <begin position="260"/>
        <end position="299"/>
    </location>
</feature>
<proteinExistence type="predicted"/>
<organism evidence="3 4">
    <name type="scientific">Diploscapter pachys</name>
    <dbReference type="NCBI Taxonomy" id="2018661"/>
    <lineage>
        <taxon>Eukaryota</taxon>
        <taxon>Metazoa</taxon>
        <taxon>Ecdysozoa</taxon>
        <taxon>Nematoda</taxon>
        <taxon>Chromadorea</taxon>
        <taxon>Rhabditida</taxon>
        <taxon>Rhabditina</taxon>
        <taxon>Rhabditomorpha</taxon>
        <taxon>Rhabditoidea</taxon>
        <taxon>Rhabditidae</taxon>
        <taxon>Diploscapter</taxon>
    </lineage>
</organism>
<feature type="signal peptide" evidence="2">
    <location>
        <begin position="1"/>
        <end position="20"/>
    </location>
</feature>
<dbReference type="Proteomes" id="UP000218231">
    <property type="component" value="Unassembled WGS sequence"/>
</dbReference>
<name>A0A2A2K6Q3_9BILA</name>
<sequence>MDRKRPVTGTGLVLVLSVHCQLVAIALQKERADTLHFQQFVNGCEVTMLFPVGHDSFGLGLADALQGLMQQARTGRVDVHLGGIASNLIRDDQWRRGAGCRRRGRCGVERQGQRGENRQQQTGQQFFSHQGHSFSFRLGKQRFPRCGNKASQLPSLAKVQACPSSISRFDRIHARPRIRGEHQQKTRLSPGFMMLQQVWNQALDREFLHRTGYRTDDMQQCVEAEQRRDSHGPFHAEAEIGASNGDEAVENVLAHDEEIQGSHRNRQQPGNVPVTGSTTNDAEELGQHQCSEHRETSESHLAHEFETVQNNCPHPQMHKMCA</sequence>
<feature type="compositionally biased region" description="Basic and acidic residues" evidence="1">
    <location>
        <begin position="290"/>
        <end position="299"/>
    </location>
</feature>
<keyword evidence="4" id="KW-1185">Reference proteome</keyword>
<feature type="compositionally biased region" description="Polar residues" evidence="1">
    <location>
        <begin position="267"/>
        <end position="280"/>
    </location>
</feature>
<dbReference type="AlphaFoldDB" id="A0A2A2K6Q3"/>
<evidence type="ECO:0000256" key="1">
    <source>
        <dbReference type="SAM" id="MobiDB-lite"/>
    </source>
</evidence>
<evidence type="ECO:0008006" key="5">
    <source>
        <dbReference type="Google" id="ProtNLM"/>
    </source>
</evidence>
<protein>
    <recommendedName>
        <fullName evidence="5">Receptor ligand binding region domain-containing protein</fullName>
    </recommendedName>
</protein>
<accession>A0A2A2K6Q3</accession>